<organism evidence="2 3">
    <name type="scientific">Euplotes crassus</name>
    <dbReference type="NCBI Taxonomy" id="5936"/>
    <lineage>
        <taxon>Eukaryota</taxon>
        <taxon>Sar</taxon>
        <taxon>Alveolata</taxon>
        <taxon>Ciliophora</taxon>
        <taxon>Intramacronucleata</taxon>
        <taxon>Spirotrichea</taxon>
        <taxon>Hypotrichia</taxon>
        <taxon>Euplotida</taxon>
        <taxon>Euplotidae</taxon>
        <taxon>Moneuplotes</taxon>
    </lineage>
</organism>
<name>A0AAD2DAC4_EUPCR</name>
<evidence type="ECO:0000256" key="1">
    <source>
        <dbReference type="SAM" id="Coils"/>
    </source>
</evidence>
<keyword evidence="1" id="KW-0175">Coiled coil</keyword>
<sequence>MSSLDAAISTNQFFKLGALLKEAKGLEDFVMNSQLFIKHSVAKNWKDTLAVVEGTIEMSAALVTKELREEYDRLLERTASKLKQQKDRILEEKIRIETELSIKKTKIKEVKDEFKEQKKSHMQNLKKQKEGYERIIQDEIEQSKKILMTELSIKDTKIRKLKDKLKRQKNSRLQNLAEEEGYKEKIQDLKNTKEEIEKSKKILIDKAHEKDLQIAELKKKIKSKSDELKGSHENIKQLKQKVNANIKKENDLRSRIAELESQLNSQKEQLEEHHRARIAELESKLNSEKEHHNDRLRILRADYEAKLEESREENKKDQLEKLDIFNNCYKIKNDAINELEAKVSDITNDLAKERAEHQTLSIIHNYKPNTEANLCRSSQCETKYFERTRCRECKIKERFPKNLEDKQNFFEQEFMNAKSLYKDQIDDKEKCLQKEIAKLKEKVEIIKAIKNAQNYEIINKEKQIKSTQKKLGLTLKENKLLEQQLFPLTTYTPKDFAAFCRSIDQHFLKVFYGWSGDIDYKEGRTSLDLNLDRTTNLELIKRARKRIPDIEHFSISSIEAKYSQNISKFLPNCFPNKVQTFKLCSNLISDVISMDHYIEVLLAIAPRVQKELRISKFSIYQLNLVSLLLNFKHVECFQLFECEIDLHFIPNLQEALRDTQIKRLDLCYKSNLEDNIPYFERLIKGFAKSEDFRESFQEITVGNLQLTEEEVSSILEENGFEKVKVQFC</sequence>
<comment type="caution">
    <text evidence="2">The sequence shown here is derived from an EMBL/GenBank/DDBJ whole genome shotgun (WGS) entry which is preliminary data.</text>
</comment>
<evidence type="ECO:0000313" key="2">
    <source>
        <dbReference type="EMBL" id="CAI2385358.1"/>
    </source>
</evidence>
<dbReference type="EMBL" id="CAMPGE010027753">
    <property type="protein sequence ID" value="CAI2385358.1"/>
    <property type="molecule type" value="Genomic_DNA"/>
</dbReference>
<feature type="coiled-coil region" evidence="1">
    <location>
        <begin position="179"/>
        <end position="356"/>
    </location>
</feature>
<protein>
    <submittedName>
        <fullName evidence="2">Uncharacterized protein</fullName>
    </submittedName>
</protein>
<dbReference type="Proteomes" id="UP001295684">
    <property type="component" value="Unassembled WGS sequence"/>
</dbReference>
<dbReference type="AlphaFoldDB" id="A0AAD2DAC4"/>
<accession>A0AAD2DAC4</accession>
<keyword evidence="3" id="KW-1185">Reference proteome</keyword>
<reference evidence="2" key="1">
    <citation type="submission" date="2023-07" db="EMBL/GenBank/DDBJ databases">
        <authorList>
            <consortium name="AG Swart"/>
            <person name="Singh M."/>
            <person name="Singh A."/>
            <person name="Seah K."/>
            <person name="Emmerich C."/>
        </authorList>
    </citation>
    <scope>NUCLEOTIDE SEQUENCE</scope>
    <source>
        <strain evidence="2">DP1</strain>
    </source>
</reference>
<gene>
    <name evidence="2" type="ORF">ECRASSUSDP1_LOCUS26915</name>
</gene>
<proteinExistence type="predicted"/>
<feature type="coiled-coil region" evidence="1">
    <location>
        <begin position="422"/>
        <end position="449"/>
    </location>
</feature>
<feature type="coiled-coil region" evidence="1">
    <location>
        <begin position="68"/>
        <end position="142"/>
    </location>
</feature>
<evidence type="ECO:0000313" key="3">
    <source>
        <dbReference type="Proteomes" id="UP001295684"/>
    </source>
</evidence>